<evidence type="ECO:0000256" key="1">
    <source>
        <dbReference type="SAM" id="MobiDB-lite"/>
    </source>
</evidence>
<gene>
    <name evidence="2" type="ORF">GH714_040050</name>
</gene>
<dbReference type="AlphaFoldDB" id="A0A6A6MQQ4"/>
<evidence type="ECO:0000313" key="3">
    <source>
        <dbReference type="Proteomes" id="UP000467840"/>
    </source>
</evidence>
<sequence>MLSMAEDWDLYAIVRVALPLPPTLQKEPSEEAGDAGNSRESLQRCVAWLSTDRNPSKAPHIQGTTTDVAARKVV</sequence>
<feature type="region of interest" description="Disordered" evidence="1">
    <location>
        <begin position="53"/>
        <end position="74"/>
    </location>
</feature>
<evidence type="ECO:0000313" key="2">
    <source>
        <dbReference type="EMBL" id="KAF2315544.1"/>
    </source>
</evidence>
<keyword evidence="3" id="KW-1185">Reference proteome</keyword>
<reference evidence="2 3" key="1">
    <citation type="journal article" date="2020" name="Mol. Plant">
        <title>The Chromosome-Based Rubber Tree Genome Provides New Insights into Spurge Genome Evolution and Rubber Biosynthesis.</title>
        <authorList>
            <person name="Liu J."/>
            <person name="Shi C."/>
            <person name="Shi C.C."/>
            <person name="Li W."/>
            <person name="Zhang Q.J."/>
            <person name="Zhang Y."/>
            <person name="Li K."/>
            <person name="Lu H.F."/>
            <person name="Shi C."/>
            <person name="Zhu S.T."/>
            <person name="Xiao Z.Y."/>
            <person name="Nan H."/>
            <person name="Yue Y."/>
            <person name="Zhu X.G."/>
            <person name="Wu Y."/>
            <person name="Hong X.N."/>
            <person name="Fan G.Y."/>
            <person name="Tong Y."/>
            <person name="Zhang D."/>
            <person name="Mao C.L."/>
            <person name="Liu Y.L."/>
            <person name="Hao S.J."/>
            <person name="Liu W.Q."/>
            <person name="Lv M.Q."/>
            <person name="Zhang H.B."/>
            <person name="Liu Y."/>
            <person name="Hu-Tang G.R."/>
            <person name="Wang J.P."/>
            <person name="Wang J.H."/>
            <person name="Sun Y.H."/>
            <person name="Ni S.B."/>
            <person name="Chen W.B."/>
            <person name="Zhang X.C."/>
            <person name="Jiao Y.N."/>
            <person name="Eichler E.E."/>
            <person name="Li G.H."/>
            <person name="Liu X."/>
            <person name="Gao L.Z."/>
        </authorList>
    </citation>
    <scope>NUCLEOTIDE SEQUENCE [LARGE SCALE GENOMIC DNA]</scope>
    <source>
        <strain evidence="3">cv. GT1</strain>
        <tissue evidence="2">Leaf</tissue>
    </source>
</reference>
<dbReference type="Proteomes" id="UP000467840">
    <property type="component" value="Chromosome 15"/>
</dbReference>
<proteinExistence type="predicted"/>
<accession>A0A6A6MQQ4</accession>
<protein>
    <submittedName>
        <fullName evidence="2">Uncharacterized protein</fullName>
    </submittedName>
</protein>
<dbReference type="EMBL" id="JAAGAX010000005">
    <property type="protein sequence ID" value="KAF2315544.1"/>
    <property type="molecule type" value="Genomic_DNA"/>
</dbReference>
<comment type="caution">
    <text evidence="2">The sequence shown here is derived from an EMBL/GenBank/DDBJ whole genome shotgun (WGS) entry which is preliminary data.</text>
</comment>
<organism evidence="2 3">
    <name type="scientific">Hevea brasiliensis</name>
    <name type="common">Para rubber tree</name>
    <name type="synonym">Siphonia brasiliensis</name>
    <dbReference type="NCBI Taxonomy" id="3981"/>
    <lineage>
        <taxon>Eukaryota</taxon>
        <taxon>Viridiplantae</taxon>
        <taxon>Streptophyta</taxon>
        <taxon>Embryophyta</taxon>
        <taxon>Tracheophyta</taxon>
        <taxon>Spermatophyta</taxon>
        <taxon>Magnoliopsida</taxon>
        <taxon>eudicotyledons</taxon>
        <taxon>Gunneridae</taxon>
        <taxon>Pentapetalae</taxon>
        <taxon>rosids</taxon>
        <taxon>fabids</taxon>
        <taxon>Malpighiales</taxon>
        <taxon>Euphorbiaceae</taxon>
        <taxon>Crotonoideae</taxon>
        <taxon>Micrandreae</taxon>
        <taxon>Hevea</taxon>
    </lineage>
</organism>
<name>A0A6A6MQQ4_HEVBR</name>